<dbReference type="EMBL" id="GIFC01013184">
    <property type="protein sequence ID" value="MXU95267.1"/>
    <property type="molecule type" value="Transcribed_RNA"/>
</dbReference>
<accession>A0A6B0UZH1</accession>
<evidence type="ECO:0000256" key="1">
    <source>
        <dbReference type="SAM" id="SignalP"/>
    </source>
</evidence>
<reference evidence="2" key="1">
    <citation type="submission" date="2019-12" db="EMBL/GenBank/DDBJ databases">
        <title>An insight into the sialome of adult female Ixodes ricinus ticks feeding for 6 days.</title>
        <authorList>
            <person name="Perner J."/>
            <person name="Ribeiro J.M.C."/>
        </authorList>
    </citation>
    <scope>NUCLEOTIDE SEQUENCE</scope>
    <source>
        <strain evidence="2">Semi-engorged</strain>
        <tissue evidence="2">Salivary glands</tissue>
    </source>
</reference>
<dbReference type="AlphaFoldDB" id="A0A6B0UZH1"/>
<sequence length="182" mass="21236">MIAALFLVIQLLGQSESQTIICDGDFPNATEVMLKLPRTYRLQSAFNVSTLDCAVQLFYNETYDTETYRKYNLVYVYTTGKYQDQPFYVKGVVNYTIFLGYWPDEYFPPEKKEEVVYSDKESCMVTKNPNTHFPNNACSLLVTKETFYNPNKKCTEAFTRHCGNDAYNYTSIHHCINRNDYN</sequence>
<organism evidence="2">
    <name type="scientific">Ixodes ricinus</name>
    <name type="common">Common tick</name>
    <name type="synonym">Acarus ricinus</name>
    <dbReference type="NCBI Taxonomy" id="34613"/>
    <lineage>
        <taxon>Eukaryota</taxon>
        <taxon>Metazoa</taxon>
        <taxon>Ecdysozoa</taxon>
        <taxon>Arthropoda</taxon>
        <taxon>Chelicerata</taxon>
        <taxon>Arachnida</taxon>
        <taxon>Acari</taxon>
        <taxon>Parasitiformes</taxon>
        <taxon>Ixodida</taxon>
        <taxon>Ixodoidea</taxon>
        <taxon>Ixodidae</taxon>
        <taxon>Ixodinae</taxon>
        <taxon>Ixodes</taxon>
    </lineage>
</organism>
<dbReference type="InterPro" id="IPR012674">
    <property type="entry name" value="Calycin"/>
</dbReference>
<name>A0A6B0UZH1_IXORI</name>
<keyword evidence="1" id="KW-0732">Signal</keyword>
<proteinExistence type="predicted"/>
<feature type="signal peptide" evidence="1">
    <location>
        <begin position="1"/>
        <end position="17"/>
    </location>
</feature>
<dbReference type="Gene3D" id="2.40.128.20">
    <property type="match status" value="1"/>
</dbReference>
<protein>
    <submittedName>
        <fullName evidence="2">Putative lipocalin</fullName>
    </submittedName>
</protein>
<evidence type="ECO:0000313" key="2">
    <source>
        <dbReference type="EMBL" id="MXU95267.1"/>
    </source>
</evidence>
<feature type="chain" id="PRO_5025445590" evidence="1">
    <location>
        <begin position="18"/>
        <end position="182"/>
    </location>
</feature>